<organism evidence="2 3">
    <name type="scientific">Vitreoscilla filiformis</name>
    <dbReference type="NCBI Taxonomy" id="63"/>
    <lineage>
        <taxon>Bacteria</taxon>
        <taxon>Pseudomonadati</taxon>
        <taxon>Pseudomonadota</taxon>
        <taxon>Betaproteobacteria</taxon>
        <taxon>Neisseriales</taxon>
        <taxon>Neisseriaceae</taxon>
        <taxon>Vitreoscilla</taxon>
    </lineage>
</organism>
<gene>
    <name evidence="2" type="ORF">VITFI_CDS1294</name>
</gene>
<sequence>MAALRLEPTGLWALVIANAITLPLAGSILGTKLYEDWRRRRHPRLL</sequence>
<protein>
    <submittedName>
        <fullName evidence="2">Uncharacterized protein</fullName>
    </submittedName>
</protein>
<dbReference type="AlphaFoldDB" id="A0A221KDH1"/>
<evidence type="ECO:0000313" key="3">
    <source>
        <dbReference type="Proteomes" id="UP000199729"/>
    </source>
</evidence>
<proteinExistence type="predicted"/>
<evidence type="ECO:0000256" key="1">
    <source>
        <dbReference type="SAM" id="Phobius"/>
    </source>
</evidence>
<reference evidence="2 3" key="1">
    <citation type="submission" date="2017-07" db="EMBL/GenBank/DDBJ databases">
        <title>Complete Genome Sequence of the cosmetic ferment Vitreoscilla filiformis (ATCC15551).</title>
        <authorList>
            <person name="Contreras S."/>
            <person name="Sagory-Zalkind P."/>
            <person name="Blanquart H."/>
            <person name="Iltis A."/>
            <person name="Morand S.C."/>
        </authorList>
    </citation>
    <scope>NUCLEOTIDE SEQUENCE [LARGE SCALE GENOMIC DNA]</scope>
    <source>
        <strain evidence="2 3">ATCC 15551</strain>
    </source>
</reference>
<name>A0A221KDH1_VITFI</name>
<dbReference type="KEGG" id="vff:VITFI_CDS1294"/>
<keyword evidence="1" id="KW-0472">Membrane</keyword>
<evidence type="ECO:0000313" key="2">
    <source>
        <dbReference type="EMBL" id="ASM77072.1"/>
    </source>
</evidence>
<feature type="transmembrane region" description="Helical" evidence="1">
    <location>
        <begin position="12"/>
        <end position="34"/>
    </location>
</feature>
<dbReference type="EMBL" id="CP022423">
    <property type="protein sequence ID" value="ASM77072.1"/>
    <property type="molecule type" value="Genomic_DNA"/>
</dbReference>
<keyword evidence="3" id="KW-1185">Reference proteome</keyword>
<keyword evidence="1" id="KW-0812">Transmembrane</keyword>
<accession>A0A221KDH1</accession>
<dbReference type="Proteomes" id="UP000199729">
    <property type="component" value="Chromosome"/>
</dbReference>
<keyword evidence="1" id="KW-1133">Transmembrane helix</keyword>